<keyword evidence="1" id="KW-0472">Membrane</keyword>
<dbReference type="InterPro" id="IPR021315">
    <property type="entry name" value="Gap/Sap"/>
</dbReference>
<dbReference type="HOGENOM" id="CLU_082333_0_0_11"/>
<dbReference type="AlphaFoldDB" id="I0V8T7"/>
<dbReference type="EMBL" id="JH636049">
    <property type="protein sequence ID" value="EID56540.1"/>
    <property type="molecule type" value="Genomic_DNA"/>
</dbReference>
<reference evidence="2 3" key="1">
    <citation type="submission" date="2012-01" db="EMBL/GenBank/DDBJ databases">
        <title>Improved High-Quality Draft sequence of Saccharomonospora xinjiangensis XJ-54.</title>
        <authorList>
            <consortium name="US DOE Joint Genome Institute"/>
            <person name="Lucas S."/>
            <person name="Han J."/>
            <person name="Lapidus A."/>
            <person name="Cheng J.-F."/>
            <person name="Goodwin L."/>
            <person name="Pitluck S."/>
            <person name="Peters L."/>
            <person name="Mikhailova N."/>
            <person name="Teshima H."/>
            <person name="Detter J.C."/>
            <person name="Han C."/>
            <person name="Tapia R."/>
            <person name="Land M."/>
            <person name="Hauser L."/>
            <person name="Kyrpides N."/>
            <person name="Ivanova N."/>
            <person name="Pagani I."/>
            <person name="Brambilla E.-M."/>
            <person name="Klenk H.-P."/>
            <person name="Woyke T."/>
        </authorList>
    </citation>
    <scope>NUCLEOTIDE SEQUENCE [LARGE SCALE GENOMIC DNA]</scope>
    <source>
        <strain evidence="2 3">XJ-54</strain>
    </source>
</reference>
<dbReference type="STRING" id="882086.SacxiDRAFT_4359"/>
<feature type="transmembrane region" description="Helical" evidence="1">
    <location>
        <begin position="205"/>
        <end position="223"/>
    </location>
</feature>
<feature type="transmembrane region" description="Helical" evidence="1">
    <location>
        <begin position="127"/>
        <end position="149"/>
    </location>
</feature>
<gene>
    <name evidence="2" type="ORF">SacxiDRAFT_4359</name>
</gene>
<keyword evidence="3" id="KW-1185">Reference proteome</keyword>
<feature type="transmembrane region" description="Helical" evidence="1">
    <location>
        <begin position="161"/>
        <end position="184"/>
    </location>
</feature>
<feature type="transmembrane region" description="Helical" evidence="1">
    <location>
        <begin position="6"/>
        <end position="29"/>
    </location>
</feature>
<dbReference type="RefSeq" id="WP_006240773.1">
    <property type="nucleotide sequence ID" value="NZ_JH636049.1"/>
</dbReference>
<sequence length="230" mass="24007">MTWGMLAGLAGLAVVDSTSVGTLAVPLWLMLRLGEPVRPVLVYLATLAGFYWLVGLALVFGLDHLEPVGAALASSTPVTWAQLALGVALFLAGLRLDRRRAGAASRPARWRNRVTGDAMPDRKAVGLALGAGVVEIASMLPYLAAIGLLSAGGVAPATASAILAGYAGLMIVPGLGALVALRCARGRAERALDRLRRFLESRGDQVLGWVLLVVGFSLTGDAVQRLELFD</sequence>
<evidence type="ECO:0000313" key="2">
    <source>
        <dbReference type="EMBL" id="EID56540.1"/>
    </source>
</evidence>
<dbReference type="Proteomes" id="UP000004691">
    <property type="component" value="Unassembled WGS sequence"/>
</dbReference>
<organism evidence="2 3">
    <name type="scientific">Saccharomonospora xinjiangensis XJ-54</name>
    <dbReference type="NCBI Taxonomy" id="882086"/>
    <lineage>
        <taxon>Bacteria</taxon>
        <taxon>Bacillati</taxon>
        <taxon>Actinomycetota</taxon>
        <taxon>Actinomycetes</taxon>
        <taxon>Pseudonocardiales</taxon>
        <taxon>Pseudonocardiaceae</taxon>
        <taxon>Saccharomonospora</taxon>
    </lineage>
</organism>
<dbReference type="Pfam" id="PF11139">
    <property type="entry name" value="SfLAP"/>
    <property type="match status" value="1"/>
</dbReference>
<feature type="transmembrane region" description="Helical" evidence="1">
    <location>
        <begin position="80"/>
        <end position="96"/>
    </location>
</feature>
<protein>
    <recommendedName>
        <fullName evidence="4">Sap-like sulfolipid-1-addressing protein</fullName>
    </recommendedName>
</protein>
<evidence type="ECO:0008006" key="4">
    <source>
        <dbReference type="Google" id="ProtNLM"/>
    </source>
</evidence>
<feature type="transmembrane region" description="Helical" evidence="1">
    <location>
        <begin position="41"/>
        <end position="60"/>
    </location>
</feature>
<dbReference type="OrthoDB" id="7062264at2"/>
<keyword evidence="1" id="KW-0812">Transmembrane</keyword>
<evidence type="ECO:0000256" key="1">
    <source>
        <dbReference type="SAM" id="Phobius"/>
    </source>
</evidence>
<proteinExistence type="predicted"/>
<name>I0V8T7_9PSEU</name>
<keyword evidence="1" id="KW-1133">Transmembrane helix</keyword>
<accession>I0V8T7</accession>
<dbReference type="eggNOG" id="COG0785">
    <property type="taxonomic scope" value="Bacteria"/>
</dbReference>
<evidence type="ECO:0000313" key="3">
    <source>
        <dbReference type="Proteomes" id="UP000004691"/>
    </source>
</evidence>